<proteinExistence type="predicted"/>
<evidence type="ECO:0000313" key="2">
    <source>
        <dbReference type="Proteomes" id="UP001396334"/>
    </source>
</evidence>
<accession>A0ABR2U4N8</accession>
<gene>
    <name evidence="1" type="ORF">V6N11_058545</name>
</gene>
<dbReference type="EMBL" id="JBBPBN010000002">
    <property type="protein sequence ID" value="KAK9044650.1"/>
    <property type="molecule type" value="Genomic_DNA"/>
</dbReference>
<reference evidence="1 2" key="1">
    <citation type="journal article" date="2024" name="G3 (Bethesda)">
        <title>Genome assembly of Hibiscus sabdariffa L. provides insights into metabolisms of medicinal natural products.</title>
        <authorList>
            <person name="Kim T."/>
        </authorList>
    </citation>
    <scope>NUCLEOTIDE SEQUENCE [LARGE SCALE GENOMIC DNA]</scope>
    <source>
        <strain evidence="1">TK-2024</strain>
        <tissue evidence="1">Old leaves</tissue>
    </source>
</reference>
<keyword evidence="2" id="KW-1185">Reference proteome</keyword>
<comment type="caution">
    <text evidence="1">The sequence shown here is derived from an EMBL/GenBank/DDBJ whole genome shotgun (WGS) entry which is preliminary data.</text>
</comment>
<sequence length="176" mass="19159">MVEGHSYPIRISEVETFLRGPRCSCPCVTQSSTYTNFEQAVDSIEQDIPGEQAVQADGVVTDAVLKGVEEKVSWRGNGLWEGLPVASSSILPGCEVSPVVRVPCLPSLDPRSDWVSMLIVDGFELKEGPHAEGSTTNILLPNGCKKKVRMLTNVIQSVLPPQEKLRAEKQSRKGRG</sequence>
<organism evidence="1 2">
    <name type="scientific">Hibiscus sabdariffa</name>
    <name type="common">roselle</name>
    <dbReference type="NCBI Taxonomy" id="183260"/>
    <lineage>
        <taxon>Eukaryota</taxon>
        <taxon>Viridiplantae</taxon>
        <taxon>Streptophyta</taxon>
        <taxon>Embryophyta</taxon>
        <taxon>Tracheophyta</taxon>
        <taxon>Spermatophyta</taxon>
        <taxon>Magnoliopsida</taxon>
        <taxon>eudicotyledons</taxon>
        <taxon>Gunneridae</taxon>
        <taxon>Pentapetalae</taxon>
        <taxon>rosids</taxon>
        <taxon>malvids</taxon>
        <taxon>Malvales</taxon>
        <taxon>Malvaceae</taxon>
        <taxon>Malvoideae</taxon>
        <taxon>Hibiscus</taxon>
    </lineage>
</organism>
<protein>
    <submittedName>
        <fullName evidence="1">Uncharacterized protein</fullName>
    </submittedName>
</protein>
<evidence type="ECO:0000313" key="1">
    <source>
        <dbReference type="EMBL" id="KAK9044650.1"/>
    </source>
</evidence>
<name>A0ABR2U4N8_9ROSI</name>
<dbReference type="Proteomes" id="UP001396334">
    <property type="component" value="Unassembled WGS sequence"/>
</dbReference>